<feature type="transmembrane region" description="Helical" evidence="2">
    <location>
        <begin position="152"/>
        <end position="178"/>
    </location>
</feature>
<organism evidence="3 4">
    <name type="scientific">Cellulomonas gelida</name>
    <dbReference type="NCBI Taxonomy" id="1712"/>
    <lineage>
        <taxon>Bacteria</taxon>
        <taxon>Bacillati</taxon>
        <taxon>Actinomycetota</taxon>
        <taxon>Actinomycetes</taxon>
        <taxon>Micrococcales</taxon>
        <taxon>Cellulomonadaceae</taxon>
        <taxon>Cellulomonas</taxon>
    </lineage>
</organism>
<dbReference type="Proteomes" id="UP000320461">
    <property type="component" value="Unassembled WGS sequence"/>
</dbReference>
<accession>A0A4Y3KHH3</accession>
<dbReference type="OrthoDB" id="4829830at2"/>
<keyword evidence="4" id="KW-1185">Reference proteome</keyword>
<keyword evidence="2" id="KW-0472">Membrane</keyword>
<reference evidence="3 4" key="1">
    <citation type="submission" date="2019-06" db="EMBL/GenBank/DDBJ databases">
        <title>Whole genome shotgun sequence of Cellulomonas gelida NBRC 3748.</title>
        <authorList>
            <person name="Hosoyama A."/>
            <person name="Uohara A."/>
            <person name="Ohji S."/>
            <person name="Ichikawa N."/>
        </authorList>
    </citation>
    <scope>NUCLEOTIDE SEQUENCE [LARGE SCALE GENOMIC DNA]</scope>
    <source>
        <strain evidence="3 4">NBRC 3748</strain>
    </source>
</reference>
<feature type="compositionally biased region" description="Pro residues" evidence="1">
    <location>
        <begin position="55"/>
        <end position="64"/>
    </location>
</feature>
<sequence length="311" mass="31990">MSDNTPRPEDDNPPVPPAAEAQPQQPESPAAPSQPASAYPPPADPYGTPPAAGAPVPPPGAYPPPPPGAYPPPYGAPPAGYPQPAGVDIGSGFSWAWKAFTQNALAFVIGTLLWAVVIGVVWSVVFAVFGGFSRLADNAGASYFAVASTGFAGIASTLLSSLLSGLFIASLLGAAFKVADGRAVSVGDLFDFSAISPKFVLALLFAIASLVAGLIPFLGALLSLAIYYFGFFAFHLLVDRARPPVDSIKESIALQTKDWGSSILTVVITWVITFVGALVCGIGLLVAIPVAALFTVYSFRRLTGGTVTARA</sequence>
<gene>
    <name evidence="3" type="ORF">CGE01nite_11220</name>
</gene>
<evidence type="ECO:0008006" key="5">
    <source>
        <dbReference type="Google" id="ProtNLM"/>
    </source>
</evidence>
<feature type="transmembrane region" description="Helical" evidence="2">
    <location>
        <begin position="199"/>
        <end position="229"/>
    </location>
</feature>
<proteinExistence type="predicted"/>
<dbReference type="RefSeq" id="WP_053071671.1">
    <property type="nucleotide sequence ID" value="NZ_BJLQ01000008.1"/>
</dbReference>
<feature type="region of interest" description="Disordered" evidence="1">
    <location>
        <begin position="1"/>
        <end position="64"/>
    </location>
</feature>
<dbReference type="AlphaFoldDB" id="A0A4Y3KHH3"/>
<feature type="compositionally biased region" description="Pro residues" evidence="1">
    <location>
        <begin position="38"/>
        <end position="48"/>
    </location>
</feature>
<feature type="transmembrane region" description="Helical" evidence="2">
    <location>
        <begin position="104"/>
        <end position="132"/>
    </location>
</feature>
<evidence type="ECO:0000313" key="3">
    <source>
        <dbReference type="EMBL" id="GEA83871.1"/>
    </source>
</evidence>
<dbReference type="EMBL" id="BJLQ01000008">
    <property type="protein sequence ID" value="GEA83871.1"/>
    <property type="molecule type" value="Genomic_DNA"/>
</dbReference>
<name>A0A4Y3KHH3_9CELL</name>
<comment type="caution">
    <text evidence="3">The sequence shown here is derived from an EMBL/GenBank/DDBJ whole genome shotgun (WGS) entry which is preliminary data.</text>
</comment>
<feature type="compositionally biased region" description="Low complexity" evidence="1">
    <location>
        <begin position="18"/>
        <end position="37"/>
    </location>
</feature>
<feature type="transmembrane region" description="Helical" evidence="2">
    <location>
        <begin position="267"/>
        <end position="294"/>
    </location>
</feature>
<evidence type="ECO:0000256" key="2">
    <source>
        <dbReference type="SAM" id="Phobius"/>
    </source>
</evidence>
<protein>
    <recommendedName>
        <fullName evidence="5">Integral membrane protein</fullName>
    </recommendedName>
</protein>
<evidence type="ECO:0000256" key="1">
    <source>
        <dbReference type="SAM" id="MobiDB-lite"/>
    </source>
</evidence>
<feature type="compositionally biased region" description="Basic and acidic residues" evidence="1">
    <location>
        <begin position="1"/>
        <end position="10"/>
    </location>
</feature>
<evidence type="ECO:0000313" key="4">
    <source>
        <dbReference type="Proteomes" id="UP000320461"/>
    </source>
</evidence>
<keyword evidence="2" id="KW-0812">Transmembrane</keyword>
<keyword evidence="2" id="KW-1133">Transmembrane helix</keyword>